<reference evidence="1 2" key="1">
    <citation type="submission" date="2020-04" db="EMBL/GenBank/DDBJ databases">
        <authorList>
            <person name="Hitch T.C.A."/>
            <person name="Wylensek D."/>
            <person name="Clavel T."/>
        </authorList>
    </citation>
    <scope>NUCLEOTIDE SEQUENCE [LARGE SCALE GENOMIC DNA]</scope>
    <source>
        <strain evidence="1 2">WCA-380-WT-3C</strain>
    </source>
</reference>
<accession>A0A7X9NNX5</accession>
<dbReference type="RefSeq" id="WP_168932077.1">
    <property type="nucleotide sequence ID" value="NZ_JABAFV010000044.1"/>
</dbReference>
<proteinExistence type="predicted"/>
<evidence type="ECO:0000313" key="1">
    <source>
        <dbReference type="EMBL" id="NME50888.1"/>
    </source>
</evidence>
<protein>
    <submittedName>
        <fullName evidence="1">Uncharacterized protein</fullName>
    </submittedName>
</protein>
<dbReference type="Proteomes" id="UP000588071">
    <property type="component" value="Unassembled WGS sequence"/>
</dbReference>
<organism evidence="1 2">
    <name type="scientific">Enterococcus cecorum</name>
    <dbReference type="NCBI Taxonomy" id="44008"/>
    <lineage>
        <taxon>Bacteria</taxon>
        <taxon>Bacillati</taxon>
        <taxon>Bacillota</taxon>
        <taxon>Bacilli</taxon>
        <taxon>Lactobacillales</taxon>
        <taxon>Enterococcaceae</taxon>
        <taxon>Enterococcus</taxon>
    </lineage>
</organism>
<dbReference type="EMBL" id="JABAFV010000044">
    <property type="protein sequence ID" value="NME50888.1"/>
    <property type="molecule type" value="Genomic_DNA"/>
</dbReference>
<sequence length="190" mass="22371">MADIRFKERYIGFVFKNFKNPDSYLDYGSFNLGYCEGVDEEFADLTFRFDFSGKLMPDFWHAKDGFHQLSEEDPFYKSLQQALIEILDEECNRDSSKFHEIITGLIPFDIEILTQADYFHYGSLKIVGFDNVIFRFDISGKLMLDYLNNRSGVHPLLLKYEHGHFYKSMQNKLNFKLAHIQKNCGDDNHD</sequence>
<name>A0A7X9NNX5_9ENTE</name>
<dbReference type="AlphaFoldDB" id="A0A7X9NNX5"/>
<gene>
    <name evidence="1" type="ORF">HF857_12040</name>
</gene>
<comment type="caution">
    <text evidence="1">The sequence shown here is derived from an EMBL/GenBank/DDBJ whole genome shotgun (WGS) entry which is preliminary data.</text>
</comment>
<evidence type="ECO:0000313" key="2">
    <source>
        <dbReference type="Proteomes" id="UP000588071"/>
    </source>
</evidence>